<name>A0ABP0MWD9_9DINO</name>
<protein>
    <recommendedName>
        <fullName evidence="4">SET domain-containing protein</fullName>
    </recommendedName>
</protein>
<dbReference type="Proteomes" id="UP001642484">
    <property type="component" value="Unassembled WGS sequence"/>
</dbReference>
<evidence type="ECO:0000256" key="3">
    <source>
        <dbReference type="ARBA" id="ARBA00022691"/>
    </source>
</evidence>
<reference evidence="5 6" key="1">
    <citation type="submission" date="2024-02" db="EMBL/GenBank/DDBJ databases">
        <authorList>
            <person name="Chen Y."/>
            <person name="Shah S."/>
            <person name="Dougan E. K."/>
            <person name="Thang M."/>
            <person name="Chan C."/>
        </authorList>
    </citation>
    <scope>NUCLEOTIDE SEQUENCE [LARGE SCALE GENOMIC DNA]</scope>
</reference>
<evidence type="ECO:0000256" key="2">
    <source>
        <dbReference type="ARBA" id="ARBA00022679"/>
    </source>
</evidence>
<dbReference type="SUPFAM" id="SSF82199">
    <property type="entry name" value="SET domain"/>
    <property type="match status" value="1"/>
</dbReference>
<dbReference type="Gene3D" id="1.10.220.160">
    <property type="match status" value="1"/>
</dbReference>
<feature type="domain" description="SET" evidence="4">
    <location>
        <begin position="77"/>
        <end position="261"/>
    </location>
</feature>
<dbReference type="EMBL" id="CAXAMN010019446">
    <property type="protein sequence ID" value="CAK9054350.1"/>
    <property type="molecule type" value="Genomic_DNA"/>
</dbReference>
<dbReference type="PANTHER" id="PTHR46165">
    <property type="entry name" value="SET AND MYND DOMAIN-CONTAINING PROTEIN 4"/>
    <property type="match status" value="1"/>
</dbReference>
<dbReference type="InterPro" id="IPR052097">
    <property type="entry name" value="SET-MYND_domain_protein"/>
</dbReference>
<dbReference type="Gene3D" id="2.170.270.10">
    <property type="entry name" value="SET domain"/>
    <property type="match status" value="1"/>
</dbReference>
<keyword evidence="6" id="KW-1185">Reference proteome</keyword>
<dbReference type="Gene3D" id="1.25.40.10">
    <property type="entry name" value="Tetratricopeptide repeat domain"/>
    <property type="match status" value="1"/>
</dbReference>
<evidence type="ECO:0000256" key="1">
    <source>
        <dbReference type="ARBA" id="ARBA00022603"/>
    </source>
</evidence>
<evidence type="ECO:0000313" key="6">
    <source>
        <dbReference type="Proteomes" id="UP001642484"/>
    </source>
</evidence>
<keyword evidence="3" id="KW-0949">S-adenosyl-L-methionine</keyword>
<sequence>MVCYADLALGHRLLKELPCDDDAVAALREDPPRALKRFWEALRPLQDQIRKELGSLVTAALAESKASDLRGCSHPSGGIEVDEVPDRGRCLKVTKPLTRGSVLIREFPVAKVLLESKEHSLHPETRLALVLSAKEEKTKVAQKLLDHGGRDASALRMRGVLACCCGLCIGNSIEKVVSLFGWLGRVRINAVAVTALVEADGDMVEDKVALALYPELARCVNHSCRPNGLLRFNAKESHLVELLISSPHKVAAGEEVTISYGPLASSMVRSERQAALRAQYGFECRCPSCASKVQDEDFHWKRKAQMLDDRARAAVQREAWQEAAIACSASVAMLREGFRDGDIELAREECKLAGLTLRAGDAVKAREIWAAACQVLRPLVLPADPDLQEAEEMLKRLPWPSIRQERPPSKDRSQATFATAASKIEVAAAMGGSMPDYRD</sequence>
<dbReference type="Pfam" id="PF00856">
    <property type="entry name" value="SET"/>
    <property type="match status" value="1"/>
</dbReference>
<dbReference type="PANTHER" id="PTHR46165:SF2">
    <property type="entry name" value="SET AND MYND DOMAIN-CONTAINING PROTEIN 4"/>
    <property type="match status" value="1"/>
</dbReference>
<proteinExistence type="predicted"/>
<accession>A0ABP0MWD9</accession>
<keyword evidence="2" id="KW-0808">Transferase</keyword>
<keyword evidence="1" id="KW-0489">Methyltransferase</keyword>
<dbReference type="InterPro" id="IPR001214">
    <property type="entry name" value="SET_dom"/>
</dbReference>
<evidence type="ECO:0000259" key="4">
    <source>
        <dbReference type="PROSITE" id="PS50280"/>
    </source>
</evidence>
<dbReference type="PROSITE" id="PS50280">
    <property type="entry name" value="SET"/>
    <property type="match status" value="1"/>
</dbReference>
<evidence type="ECO:0000313" key="5">
    <source>
        <dbReference type="EMBL" id="CAK9054350.1"/>
    </source>
</evidence>
<comment type="caution">
    <text evidence="5">The sequence shown here is derived from an EMBL/GenBank/DDBJ whole genome shotgun (WGS) entry which is preliminary data.</text>
</comment>
<dbReference type="InterPro" id="IPR011990">
    <property type="entry name" value="TPR-like_helical_dom_sf"/>
</dbReference>
<gene>
    <name evidence="5" type="ORF">CCMP2556_LOCUS27184</name>
</gene>
<organism evidence="5 6">
    <name type="scientific">Durusdinium trenchii</name>
    <dbReference type="NCBI Taxonomy" id="1381693"/>
    <lineage>
        <taxon>Eukaryota</taxon>
        <taxon>Sar</taxon>
        <taxon>Alveolata</taxon>
        <taxon>Dinophyceae</taxon>
        <taxon>Suessiales</taxon>
        <taxon>Symbiodiniaceae</taxon>
        <taxon>Durusdinium</taxon>
    </lineage>
</organism>
<dbReference type="InterPro" id="IPR046341">
    <property type="entry name" value="SET_dom_sf"/>
</dbReference>